<protein>
    <submittedName>
        <fullName evidence="1">Uncharacterized protein</fullName>
    </submittedName>
</protein>
<accession>A0ABW9ZD46</accession>
<comment type="caution">
    <text evidence="1">The sequence shown here is derived from an EMBL/GenBank/DDBJ whole genome shotgun (WGS) entry which is preliminary data.</text>
</comment>
<dbReference type="Proteomes" id="UP000798602">
    <property type="component" value="Unassembled WGS sequence"/>
</dbReference>
<proteinExistence type="predicted"/>
<evidence type="ECO:0000313" key="1">
    <source>
        <dbReference type="EMBL" id="NBL65010.1"/>
    </source>
</evidence>
<keyword evidence="2" id="KW-1185">Reference proteome</keyword>
<sequence>MQKQLFLYLFSIVSAATFSQTILVSQNLNLQKNSSHHQIYTTQNTDKEIFNFVSDKDSLFVFQYNSAIFLKQKTTIARPDKSYIRIVGNQFDFANNPIIYWASEDYMKILQQTFNLEKKVTAQVETRLQFKDETLLTSFNFGNNFYLVSNPKNQQKLKFYIFSERGLTEKFFDFDGFQTATPFGKITKFSTLFQDYPFDIVEPKMQQPLLAVLSPIKIYTHKKNELVLTIDQPSQTQVFLLNFENDSIIEKTFAKDSIERTSLSNSFLHQNTLYQVKTNSKKLVFQAYDFTSGTKLNHFEATESQEISFKNSDLISQTGQKRPVSITKTKKFLRRLSSCDVGISVYQTPNHRLVTIGGARDIASPGGVFAGITIGILGVASGSADFYADDFLYATNLQTNYFETLFDDNFNHLKVEQKRLASDDYSAFLGQNRIDAHTYIPYKDYFVMTYFDVKMQQLVMRKFEDYIE</sequence>
<reference evidence="2" key="1">
    <citation type="submission" date="2020-01" db="EMBL/GenBank/DDBJ databases">
        <title>Sphingomonas sp. strain CSW-10.</title>
        <authorList>
            <person name="Chen W.-M."/>
        </authorList>
    </citation>
    <scope>NUCLEOTIDE SEQUENCE [LARGE SCALE GENOMIC DNA]</scope>
    <source>
        <strain evidence="2">NST-5</strain>
    </source>
</reference>
<name>A0ABW9ZD46_9FLAO</name>
<dbReference type="EMBL" id="JAABLM010000007">
    <property type="protein sequence ID" value="NBL65010.1"/>
    <property type="molecule type" value="Genomic_DNA"/>
</dbReference>
<organism evidence="1 2">
    <name type="scientific">Flavobacterium ichthyis</name>
    <dbReference type="NCBI Taxonomy" id="2698827"/>
    <lineage>
        <taxon>Bacteria</taxon>
        <taxon>Pseudomonadati</taxon>
        <taxon>Bacteroidota</taxon>
        <taxon>Flavobacteriia</taxon>
        <taxon>Flavobacteriales</taxon>
        <taxon>Flavobacteriaceae</taxon>
        <taxon>Flavobacterium</taxon>
    </lineage>
</organism>
<dbReference type="RefSeq" id="WP_166536834.1">
    <property type="nucleotide sequence ID" value="NZ_JAABLM010000007.1"/>
</dbReference>
<gene>
    <name evidence="1" type="ORF">GV828_07335</name>
</gene>
<evidence type="ECO:0000313" key="2">
    <source>
        <dbReference type="Proteomes" id="UP000798602"/>
    </source>
</evidence>